<comment type="catalytic activity">
    <reaction evidence="6">
        <text>adenosine(1618) in 23S rRNA + S-adenosyl-L-methionine = N(6)-methyladenosine(1618) in 23S rRNA + S-adenosyl-L-homocysteine + H(+)</text>
        <dbReference type="Rhea" id="RHEA:16497"/>
        <dbReference type="Rhea" id="RHEA-COMP:10229"/>
        <dbReference type="Rhea" id="RHEA-COMP:10231"/>
        <dbReference type="ChEBI" id="CHEBI:15378"/>
        <dbReference type="ChEBI" id="CHEBI:57856"/>
        <dbReference type="ChEBI" id="CHEBI:59789"/>
        <dbReference type="ChEBI" id="CHEBI:74411"/>
        <dbReference type="ChEBI" id="CHEBI:74449"/>
        <dbReference type="EC" id="2.1.1.181"/>
    </reaction>
</comment>
<dbReference type="SUPFAM" id="SSF53335">
    <property type="entry name" value="S-adenosyl-L-methionine-dependent methyltransferases"/>
    <property type="match status" value="1"/>
</dbReference>
<keyword evidence="5 6" id="KW-0949">S-adenosyl-L-methionine</keyword>
<dbReference type="InterPro" id="IPR010286">
    <property type="entry name" value="METTL16/RlmF"/>
</dbReference>
<comment type="function">
    <text evidence="6">Specifically methylates the adenine in position 1618 of 23S rRNA.</text>
</comment>
<sequence>MKETNKITKSNLHPRNLHSGHYDFEELVKQNTNLKSFVFTNNYQITTIDFSNPTAVKELNKALLQTFYNIENWDIPHNYLCPPIPGRADYIHYIADLLAESNNGIIPKGANVTGLDIGVGANCIYPILGNALYGWHFVGTDIDAKALKNSAEIINNNAHLVNSINLRLQSESRFIFKNNIDNDSRFSFVLCNPPFHKSAEEATKGTLRKIRNLNSKKTTEKILNFGGKSNELWCEGGELKFITDMIYESRKFKTNCLWFTCLVSKKENLKRIYNVFKKVEPNRIKTIEMAQGNKVSRFVAWTFLNEAEHQNWKI</sequence>
<dbReference type="PANTHER" id="PTHR13393:SF0">
    <property type="entry name" value="RNA N6-ADENOSINE-METHYLTRANSFERASE METTL16"/>
    <property type="match status" value="1"/>
</dbReference>
<dbReference type="Pfam" id="PF05971">
    <property type="entry name" value="Methyltransf_10"/>
    <property type="match status" value="1"/>
</dbReference>
<dbReference type="PROSITE" id="PS00092">
    <property type="entry name" value="N6_MTASE"/>
    <property type="match status" value="1"/>
</dbReference>
<evidence type="ECO:0000313" key="7">
    <source>
        <dbReference type="EMBL" id="MBK0369844.1"/>
    </source>
</evidence>
<dbReference type="NCBIfam" id="NF008725">
    <property type="entry name" value="PRK11727.1"/>
    <property type="match status" value="1"/>
</dbReference>
<gene>
    <name evidence="6 7" type="primary">rlmF</name>
    <name evidence="7" type="ORF">I5M07_08330</name>
</gene>
<evidence type="ECO:0000256" key="1">
    <source>
        <dbReference type="ARBA" id="ARBA00022490"/>
    </source>
</evidence>
<comment type="subcellular location">
    <subcellularLocation>
        <location evidence="6">Cytoplasm</location>
    </subcellularLocation>
</comment>
<dbReference type="RefSeq" id="WP_200105788.1">
    <property type="nucleotide sequence ID" value="NZ_JAEHFV010000003.1"/>
</dbReference>
<evidence type="ECO:0000313" key="8">
    <source>
        <dbReference type="Proteomes" id="UP000609172"/>
    </source>
</evidence>
<evidence type="ECO:0000256" key="4">
    <source>
        <dbReference type="ARBA" id="ARBA00022679"/>
    </source>
</evidence>
<organism evidence="7 8">
    <name type="scientific">Flavobacterium agrisoli</name>
    <dbReference type="NCBI Taxonomy" id="2793066"/>
    <lineage>
        <taxon>Bacteria</taxon>
        <taxon>Pseudomonadati</taxon>
        <taxon>Bacteroidota</taxon>
        <taxon>Flavobacteriia</taxon>
        <taxon>Flavobacteriales</taxon>
        <taxon>Flavobacteriaceae</taxon>
        <taxon>Flavobacterium</taxon>
    </lineage>
</organism>
<dbReference type="Proteomes" id="UP000609172">
    <property type="component" value="Unassembled WGS sequence"/>
</dbReference>
<dbReference type="GO" id="GO:0005737">
    <property type="term" value="C:cytoplasm"/>
    <property type="evidence" value="ECO:0007669"/>
    <property type="project" value="UniProtKB-SubCell"/>
</dbReference>
<dbReference type="HAMAP" id="MF_01848">
    <property type="entry name" value="23SrRNA_methyltr_F"/>
    <property type="match status" value="1"/>
</dbReference>
<evidence type="ECO:0000256" key="5">
    <source>
        <dbReference type="ARBA" id="ARBA00022691"/>
    </source>
</evidence>
<dbReference type="PANTHER" id="PTHR13393">
    <property type="entry name" value="SAM-DEPENDENT METHYLTRANSFERASE"/>
    <property type="match status" value="1"/>
</dbReference>
<accession>A0A934PN26</accession>
<protein>
    <recommendedName>
        <fullName evidence="6">Ribosomal RNA large subunit methyltransferase F</fullName>
        <ecNumber evidence="6">2.1.1.181</ecNumber>
    </recommendedName>
    <alternativeName>
        <fullName evidence="6">23S rRNA mA1618 methyltransferase</fullName>
    </alternativeName>
    <alternativeName>
        <fullName evidence="6">rRNA adenine N-6-methyltransferase</fullName>
    </alternativeName>
</protein>
<evidence type="ECO:0000256" key="6">
    <source>
        <dbReference type="HAMAP-Rule" id="MF_01848"/>
    </source>
</evidence>
<name>A0A934PN26_9FLAO</name>
<keyword evidence="3 6" id="KW-0489">Methyltransferase</keyword>
<dbReference type="GO" id="GO:0070475">
    <property type="term" value="P:rRNA base methylation"/>
    <property type="evidence" value="ECO:0007669"/>
    <property type="project" value="TreeGrafter"/>
</dbReference>
<dbReference type="EC" id="2.1.1.181" evidence="6"/>
<dbReference type="GO" id="GO:0003676">
    <property type="term" value="F:nucleic acid binding"/>
    <property type="evidence" value="ECO:0007669"/>
    <property type="project" value="InterPro"/>
</dbReference>
<dbReference type="EMBL" id="JAEHFV010000003">
    <property type="protein sequence ID" value="MBK0369844.1"/>
    <property type="molecule type" value="Genomic_DNA"/>
</dbReference>
<dbReference type="AlphaFoldDB" id="A0A934PN26"/>
<proteinExistence type="inferred from homology"/>
<keyword evidence="1 6" id="KW-0963">Cytoplasm</keyword>
<dbReference type="PIRSF" id="PIRSF029038">
    <property type="entry name" value="Mtase_YbiN_prd"/>
    <property type="match status" value="1"/>
</dbReference>
<keyword evidence="8" id="KW-1185">Reference proteome</keyword>
<dbReference type="InterPro" id="IPR002052">
    <property type="entry name" value="DNA_methylase_N6_adenine_CS"/>
</dbReference>
<keyword evidence="2 6" id="KW-0698">rRNA processing</keyword>
<evidence type="ECO:0000256" key="2">
    <source>
        <dbReference type="ARBA" id="ARBA00022552"/>
    </source>
</evidence>
<dbReference type="GO" id="GO:0052907">
    <property type="term" value="F:23S rRNA (adenine(1618)-N(6))-methyltransferase activity"/>
    <property type="evidence" value="ECO:0007669"/>
    <property type="project" value="UniProtKB-EC"/>
</dbReference>
<keyword evidence="4 6" id="KW-0808">Transferase</keyword>
<dbReference type="Gene3D" id="3.40.50.150">
    <property type="entry name" value="Vaccinia Virus protein VP39"/>
    <property type="match status" value="1"/>
</dbReference>
<dbReference type="CDD" id="cd02440">
    <property type="entry name" value="AdoMet_MTases"/>
    <property type="match status" value="1"/>
</dbReference>
<comment type="caution">
    <text evidence="7">The sequence shown here is derived from an EMBL/GenBank/DDBJ whole genome shotgun (WGS) entry which is preliminary data.</text>
</comment>
<comment type="similarity">
    <text evidence="6">Belongs to the methyltransferase superfamily. METTL16/RlmF family.</text>
</comment>
<reference evidence="7" key="1">
    <citation type="submission" date="2020-12" db="EMBL/GenBank/DDBJ databases">
        <title>Bacterial novel species Flavobacterium sp. SE-1-e isolated from soil.</title>
        <authorList>
            <person name="Jung H.-Y."/>
        </authorList>
    </citation>
    <scope>NUCLEOTIDE SEQUENCE</scope>
    <source>
        <strain evidence="7">SE-1-e</strain>
    </source>
</reference>
<dbReference type="InterPro" id="IPR029063">
    <property type="entry name" value="SAM-dependent_MTases_sf"/>
</dbReference>
<dbReference type="InterPro" id="IPR016909">
    <property type="entry name" value="rRNA_lsu_MeTfrase_F"/>
</dbReference>
<evidence type="ECO:0000256" key="3">
    <source>
        <dbReference type="ARBA" id="ARBA00022603"/>
    </source>
</evidence>